<organism evidence="1 2">
    <name type="scientific">Anaplasma phagocytophilum str. ApMUC09</name>
    <dbReference type="NCBI Taxonomy" id="1359152"/>
    <lineage>
        <taxon>Bacteria</taxon>
        <taxon>Pseudomonadati</taxon>
        <taxon>Pseudomonadota</taxon>
        <taxon>Alphaproteobacteria</taxon>
        <taxon>Rickettsiales</taxon>
        <taxon>Anaplasmataceae</taxon>
        <taxon>Anaplasma</taxon>
        <taxon>phagocytophilum group</taxon>
    </lineage>
</organism>
<proteinExistence type="predicted"/>
<dbReference type="AlphaFoldDB" id="A0A0F3NC56"/>
<evidence type="ECO:0000313" key="2">
    <source>
        <dbReference type="Proteomes" id="UP000033441"/>
    </source>
</evidence>
<accession>A0A0F3NC56</accession>
<reference evidence="1 2" key="1">
    <citation type="submission" date="2015-02" db="EMBL/GenBank/DDBJ databases">
        <title>Genome Sequencing of Rickettsiales.</title>
        <authorList>
            <person name="Daugherty S.C."/>
            <person name="Su Q."/>
            <person name="Abolude K."/>
            <person name="Beier-Sexton M."/>
            <person name="Carlyon J.A."/>
            <person name="Carter R."/>
            <person name="Day N.P."/>
            <person name="Dumler S.J."/>
            <person name="Dyachenko V."/>
            <person name="Godinez A."/>
            <person name="Kurtti T.J."/>
            <person name="Lichay M."/>
            <person name="Mullins K.E."/>
            <person name="Ott S."/>
            <person name="Pappas-Brown V."/>
            <person name="Paris D.H."/>
            <person name="Patel P."/>
            <person name="Richards A.L."/>
            <person name="Sadzewicz L."/>
            <person name="Sears K."/>
            <person name="Seidman D."/>
            <person name="Sengamalay N."/>
            <person name="Stenos J."/>
            <person name="Tallon L.J."/>
            <person name="Vincent G."/>
            <person name="Fraser C.M."/>
            <person name="Munderloh U."/>
            <person name="Dunning-Hotopp J.C."/>
        </authorList>
    </citation>
    <scope>NUCLEOTIDE SEQUENCE [LARGE SCALE GENOMIC DNA]</scope>
    <source>
        <strain evidence="1 2">ApMUC09</strain>
    </source>
</reference>
<dbReference type="PATRIC" id="fig|1359152.3.peg.483"/>
<sequence>MVNAIHDRAWLGVVRNYAYGHMRLQAVNLVYKATSFHV</sequence>
<comment type="caution">
    <text evidence="1">The sequence shown here is derived from an EMBL/GenBank/DDBJ whole genome shotgun (WGS) entry which is preliminary data.</text>
</comment>
<dbReference type="Proteomes" id="UP000033441">
    <property type="component" value="Unassembled WGS sequence"/>
</dbReference>
<evidence type="ECO:0000313" key="1">
    <source>
        <dbReference type="EMBL" id="KJV64494.1"/>
    </source>
</evidence>
<name>A0A0F3NC56_ANAPH</name>
<dbReference type="EMBL" id="LANV01000001">
    <property type="protein sequence ID" value="KJV64494.1"/>
    <property type="molecule type" value="Genomic_DNA"/>
</dbReference>
<protein>
    <submittedName>
        <fullName evidence="1">Uncharacterized protein</fullName>
    </submittedName>
</protein>
<gene>
    <name evidence="1" type="ORF">APHMUC_0460</name>
</gene>